<organism evidence="1">
    <name type="scientific">marine sediment metagenome</name>
    <dbReference type="NCBI Taxonomy" id="412755"/>
    <lineage>
        <taxon>unclassified sequences</taxon>
        <taxon>metagenomes</taxon>
        <taxon>ecological metagenomes</taxon>
    </lineage>
</organism>
<dbReference type="AlphaFoldDB" id="X1GC29"/>
<dbReference type="EMBL" id="BARU01007182">
    <property type="protein sequence ID" value="GAH42385.1"/>
    <property type="molecule type" value="Genomic_DNA"/>
</dbReference>
<reference evidence="1" key="1">
    <citation type="journal article" date="2014" name="Front. Microbiol.">
        <title>High frequency of phylogenetically diverse reductive dehalogenase-homologous genes in deep subseafloor sedimentary metagenomes.</title>
        <authorList>
            <person name="Kawai M."/>
            <person name="Futagami T."/>
            <person name="Toyoda A."/>
            <person name="Takaki Y."/>
            <person name="Nishi S."/>
            <person name="Hori S."/>
            <person name="Arai W."/>
            <person name="Tsubouchi T."/>
            <person name="Morono Y."/>
            <person name="Uchiyama I."/>
            <person name="Ito T."/>
            <person name="Fujiyama A."/>
            <person name="Inagaki F."/>
            <person name="Takami H."/>
        </authorList>
    </citation>
    <scope>NUCLEOTIDE SEQUENCE</scope>
    <source>
        <strain evidence="1">Expedition CK06-06</strain>
    </source>
</reference>
<protein>
    <submittedName>
        <fullName evidence="1">Uncharacterized protein</fullName>
    </submittedName>
</protein>
<accession>X1GC29</accession>
<name>X1GC29_9ZZZZ</name>
<comment type="caution">
    <text evidence="1">The sequence shown here is derived from an EMBL/GenBank/DDBJ whole genome shotgun (WGS) entry which is preliminary data.</text>
</comment>
<sequence length="59" mass="7009">MRDEAQKICYEARVQAWKDYEEVVAQIVKRSEEDRDQARNDFNEVLAQIDKTYKEALDG</sequence>
<evidence type="ECO:0000313" key="1">
    <source>
        <dbReference type="EMBL" id="GAH42385.1"/>
    </source>
</evidence>
<proteinExistence type="predicted"/>
<gene>
    <name evidence="1" type="ORF">S03H2_14161</name>
</gene>